<keyword evidence="7" id="KW-1015">Disulfide bond</keyword>
<dbReference type="InterPro" id="IPR017941">
    <property type="entry name" value="Rieske_2Fe-2S"/>
</dbReference>
<feature type="region of interest" description="Disordered" evidence="10">
    <location>
        <begin position="40"/>
        <end position="66"/>
    </location>
</feature>
<dbReference type="PROSITE" id="PS51257">
    <property type="entry name" value="PROKAR_LIPOPROTEIN"/>
    <property type="match status" value="1"/>
</dbReference>
<dbReference type="PROSITE" id="PS51318">
    <property type="entry name" value="TAT"/>
    <property type="match status" value="1"/>
</dbReference>
<dbReference type="InterPro" id="IPR036922">
    <property type="entry name" value="Rieske_2Fe-2S_sf"/>
</dbReference>
<dbReference type="PANTHER" id="PTHR10134">
    <property type="entry name" value="CYTOCHROME B-C1 COMPLEX SUBUNIT RIESKE, MITOCHONDRIAL"/>
    <property type="match status" value="1"/>
</dbReference>
<proteinExistence type="predicted"/>
<evidence type="ECO:0000256" key="4">
    <source>
        <dbReference type="ARBA" id="ARBA00022723"/>
    </source>
</evidence>
<evidence type="ECO:0000256" key="5">
    <source>
        <dbReference type="ARBA" id="ARBA00023004"/>
    </source>
</evidence>
<accession>A0ABP7XYF6</accession>
<keyword evidence="6" id="KW-0411">Iron-sulfur</keyword>
<feature type="compositionally biased region" description="Gly residues" evidence="10">
    <location>
        <begin position="48"/>
        <end position="61"/>
    </location>
</feature>
<evidence type="ECO:0000256" key="3">
    <source>
        <dbReference type="ARBA" id="ARBA00022714"/>
    </source>
</evidence>
<evidence type="ECO:0000256" key="6">
    <source>
        <dbReference type="ARBA" id="ARBA00023014"/>
    </source>
</evidence>
<evidence type="ECO:0000256" key="10">
    <source>
        <dbReference type="SAM" id="MobiDB-lite"/>
    </source>
</evidence>
<name>A0ABP7XYF6_9ACTN</name>
<keyword evidence="5" id="KW-0408">Iron</keyword>
<dbReference type="Gene3D" id="2.102.10.10">
    <property type="entry name" value="Rieske [2Fe-2S] iron-sulphur domain"/>
    <property type="match status" value="1"/>
</dbReference>
<evidence type="ECO:0000256" key="1">
    <source>
        <dbReference type="ARBA" id="ARBA00002494"/>
    </source>
</evidence>
<comment type="cofactor">
    <cofactor evidence="9">
        <name>[2Fe-2S] cluster</name>
        <dbReference type="ChEBI" id="CHEBI:190135"/>
    </cofactor>
</comment>
<evidence type="ECO:0000259" key="12">
    <source>
        <dbReference type="PROSITE" id="PS51296"/>
    </source>
</evidence>
<dbReference type="PRINTS" id="PR00162">
    <property type="entry name" value="RIESKE"/>
</dbReference>
<reference evidence="14" key="1">
    <citation type="journal article" date="2019" name="Int. J. Syst. Evol. Microbiol.">
        <title>The Global Catalogue of Microorganisms (GCM) 10K type strain sequencing project: providing services to taxonomists for standard genome sequencing and annotation.</title>
        <authorList>
            <consortium name="The Broad Institute Genomics Platform"/>
            <consortium name="The Broad Institute Genome Sequencing Center for Infectious Disease"/>
            <person name="Wu L."/>
            <person name="Ma J."/>
        </authorList>
    </citation>
    <scope>NUCLEOTIDE SEQUENCE [LARGE SCALE GENOMIC DNA]</scope>
    <source>
        <strain evidence="14">JCM 16703</strain>
    </source>
</reference>
<keyword evidence="11" id="KW-0732">Signal</keyword>
<dbReference type="EMBL" id="BAAAZH010000032">
    <property type="protein sequence ID" value="GAA4128010.1"/>
    <property type="molecule type" value="Genomic_DNA"/>
</dbReference>
<sequence length="154" mass="14684">MSDQHRPAVPAALTRRRTLTGAAGLGVALPLLAACGSDDSGSDAGADAGSGAGDSGTGGSGSAIATSDIPVGGGEIIADAGVVVTQPTEGEFKAFSATCTHTGCQVGSVSDGKIICPCHGSQFSITDGSVLQGPASSPLAEQTVTVAGGEITLG</sequence>
<dbReference type="InterPro" id="IPR006311">
    <property type="entry name" value="TAT_signal"/>
</dbReference>
<evidence type="ECO:0000256" key="11">
    <source>
        <dbReference type="SAM" id="SignalP"/>
    </source>
</evidence>
<dbReference type="InterPro" id="IPR014349">
    <property type="entry name" value="Rieske_Fe-S_prot"/>
</dbReference>
<feature type="chain" id="PRO_5046815159" description="Cytochrome bc1 complex Rieske iron-sulfur subunit" evidence="11">
    <location>
        <begin position="34"/>
        <end position="154"/>
    </location>
</feature>
<dbReference type="PROSITE" id="PS51296">
    <property type="entry name" value="RIESKE"/>
    <property type="match status" value="1"/>
</dbReference>
<comment type="caution">
    <text evidence="13">The sequence shown here is derived from an EMBL/GenBank/DDBJ whole genome shotgun (WGS) entry which is preliminary data.</text>
</comment>
<keyword evidence="4" id="KW-0479">Metal-binding</keyword>
<dbReference type="Pfam" id="PF00355">
    <property type="entry name" value="Rieske"/>
    <property type="match status" value="1"/>
</dbReference>
<evidence type="ECO:0000256" key="9">
    <source>
        <dbReference type="ARBA" id="ARBA00034078"/>
    </source>
</evidence>
<feature type="signal peptide" evidence="11">
    <location>
        <begin position="1"/>
        <end position="33"/>
    </location>
</feature>
<comment type="function">
    <text evidence="1">Iron-sulfur subunit of the cytochrome bc1 complex, an essential component of the respiratory electron transport chain required for ATP synthesis. The bc1 complex catalyzes the oxidation of menaquinol and the reduction of cytochrome c in the respiratory chain. The bc1 complex operates through a Q-cycle mechanism that couples electron transfer to generation of the proton gradient that drives ATP synthesis.</text>
</comment>
<dbReference type="InterPro" id="IPR005805">
    <property type="entry name" value="Rieske_Fe-S_prot_C"/>
</dbReference>
<evidence type="ECO:0000256" key="2">
    <source>
        <dbReference type="ARBA" id="ARBA00015816"/>
    </source>
</evidence>
<keyword evidence="3" id="KW-0001">2Fe-2S</keyword>
<gene>
    <name evidence="13" type="ORF">GCM10022215_39060</name>
</gene>
<dbReference type="SUPFAM" id="SSF50022">
    <property type="entry name" value="ISP domain"/>
    <property type="match status" value="1"/>
</dbReference>
<evidence type="ECO:0000313" key="14">
    <source>
        <dbReference type="Proteomes" id="UP001501495"/>
    </source>
</evidence>
<evidence type="ECO:0000313" key="13">
    <source>
        <dbReference type="EMBL" id="GAA4128010.1"/>
    </source>
</evidence>
<protein>
    <recommendedName>
        <fullName evidence="2">Cytochrome bc1 complex Rieske iron-sulfur subunit</fullName>
    </recommendedName>
    <alternativeName>
        <fullName evidence="8">Cytochrome bc1 reductase complex subunit QcrA</fullName>
    </alternativeName>
</protein>
<evidence type="ECO:0000256" key="8">
    <source>
        <dbReference type="ARBA" id="ARBA00029586"/>
    </source>
</evidence>
<organism evidence="13 14">
    <name type="scientific">Nocardioides fonticola</name>
    <dbReference type="NCBI Taxonomy" id="450363"/>
    <lineage>
        <taxon>Bacteria</taxon>
        <taxon>Bacillati</taxon>
        <taxon>Actinomycetota</taxon>
        <taxon>Actinomycetes</taxon>
        <taxon>Propionibacteriales</taxon>
        <taxon>Nocardioidaceae</taxon>
        <taxon>Nocardioides</taxon>
    </lineage>
</organism>
<evidence type="ECO:0000256" key="7">
    <source>
        <dbReference type="ARBA" id="ARBA00023157"/>
    </source>
</evidence>
<dbReference type="Proteomes" id="UP001501495">
    <property type="component" value="Unassembled WGS sequence"/>
</dbReference>
<keyword evidence="14" id="KW-1185">Reference proteome</keyword>
<feature type="domain" description="Rieske" evidence="12">
    <location>
        <begin position="61"/>
        <end position="153"/>
    </location>
</feature>
<dbReference type="CDD" id="cd03467">
    <property type="entry name" value="Rieske"/>
    <property type="match status" value="1"/>
</dbReference>
<dbReference type="RefSeq" id="WP_344735184.1">
    <property type="nucleotide sequence ID" value="NZ_BAAAZH010000032.1"/>
</dbReference>